<dbReference type="PROSITE" id="PS00519">
    <property type="entry name" value="HTH_ASNC_1"/>
    <property type="match status" value="1"/>
</dbReference>
<evidence type="ECO:0000256" key="2">
    <source>
        <dbReference type="ARBA" id="ARBA00023125"/>
    </source>
</evidence>
<evidence type="ECO:0000259" key="5">
    <source>
        <dbReference type="PROSITE" id="PS50956"/>
    </source>
</evidence>
<keyword evidence="2" id="KW-0238">DNA-binding</keyword>
<dbReference type="PANTHER" id="PTHR30154">
    <property type="entry name" value="LEUCINE-RESPONSIVE REGULATORY PROTEIN"/>
    <property type="match status" value="1"/>
</dbReference>
<dbReference type="InterPro" id="IPR036390">
    <property type="entry name" value="WH_DNA-bd_sf"/>
</dbReference>
<proteinExistence type="predicted"/>
<dbReference type="InterPro" id="IPR019885">
    <property type="entry name" value="Tscrpt_reg_HTH_AsnC-type_CS"/>
</dbReference>
<dbReference type="PROSITE" id="PS50956">
    <property type="entry name" value="HTH_ASNC_2"/>
    <property type="match status" value="1"/>
</dbReference>
<dbReference type="GO" id="GO:0043565">
    <property type="term" value="F:sequence-specific DNA binding"/>
    <property type="evidence" value="ECO:0007669"/>
    <property type="project" value="InterPro"/>
</dbReference>
<keyword evidence="3" id="KW-0010">Activator</keyword>
<keyword evidence="7" id="KW-1185">Reference proteome</keyword>
<dbReference type="Gene3D" id="3.30.70.920">
    <property type="match status" value="1"/>
</dbReference>
<dbReference type="PANTHER" id="PTHR30154:SF0">
    <property type="entry name" value="LEUCINE-RESPONSIVE REGULATORY PROTEIN"/>
    <property type="match status" value="1"/>
</dbReference>
<dbReference type="InterPro" id="IPR000485">
    <property type="entry name" value="AsnC-type_HTH_dom"/>
</dbReference>
<dbReference type="EMBL" id="FNAV01000002">
    <property type="protein sequence ID" value="SDE31398.1"/>
    <property type="molecule type" value="Genomic_DNA"/>
</dbReference>
<dbReference type="Pfam" id="PF01037">
    <property type="entry name" value="AsnC_trans_reg"/>
    <property type="match status" value="1"/>
</dbReference>
<evidence type="ECO:0000313" key="7">
    <source>
        <dbReference type="Proteomes" id="UP000198994"/>
    </source>
</evidence>
<dbReference type="InterPro" id="IPR036388">
    <property type="entry name" value="WH-like_DNA-bd_sf"/>
</dbReference>
<gene>
    <name evidence="6" type="ORF">SAMN04488105_102427</name>
</gene>
<evidence type="ECO:0000256" key="1">
    <source>
        <dbReference type="ARBA" id="ARBA00023015"/>
    </source>
</evidence>
<dbReference type="AlphaFoldDB" id="A0A1G7BWA2"/>
<dbReference type="Gene3D" id="1.10.10.10">
    <property type="entry name" value="Winged helix-like DNA-binding domain superfamily/Winged helix DNA-binding domain"/>
    <property type="match status" value="1"/>
</dbReference>
<dbReference type="InterPro" id="IPR019887">
    <property type="entry name" value="Tscrpt_reg_AsnC/Lrp_C"/>
</dbReference>
<evidence type="ECO:0000313" key="6">
    <source>
        <dbReference type="EMBL" id="SDE31398.1"/>
    </source>
</evidence>
<dbReference type="InterPro" id="IPR019888">
    <property type="entry name" value="Tscrpt_reg_AsnC-like"/>
</dbReference>
<dbReference type="GO" id="GO:0006355">
    <property type="term" value="P:regulation of DNA-templated transcription"/>
    <property type="evidence" value="ECO:0007669"/>
    <property type="project" value="UniProtKB-ARBA"/>
</dbReference>
<keyword evidence="1" id="KW-0805">Transcription regulation</keyword>
<dbReference type="GO" id="GO:0043201">
    <property type="term" value="P:response to L-leucine"/>
    <property type="evidence" value="ECO:0007669"/>
    <property type="project" value="TreeGrafter"/>
</dbReference>
<dbReference type="SMART" id="SM00344">
    <property type="entry name" value="HTH_ASNC"/>
    <property type="match status" value="1"/>
</dbReference>
<keyword evidence="4" id="KW-0804">Transcription</keyword>
<dbReference type="GO" id="GO:0006524">
    <property type="term" value="P:alanine catabolic process"/>
    <property type="evidence" value="ECO:0007669"/>
    <property type="project" value="TreeGrafter"/>
</dbReference>
<organism evidence="6 7">
    <name type="scientific">Salipiger thiooxidans</name>
    <dbReference type="NCBI Taxonomy" id="282683"/>
    <lineage>
        <taxon>Bacteria</taxon>
        <taxon>Pseudomonadati</taxon>
        <taxon>Pseudomonadota</taxon>
        <taxon>Alphaproteobacteria</taxon>
        <taxon>Rhodobacterales</taxon>
        <taxon>Roseobacteraceae</taxon>
        <taxon>Salipiger</taxon>
    </lineage>
</organism>
<dbReference type="SUPFAM" id="SSF54909">
    <property type="entry name" value="Dimeric alpha+beta barrel"/>
    <property type="match status" value="1"/>
</dbReference>
<evidence type="ECO:0000256" key="4">
    <source>
        <dbReference type="ARBA" id="ARBA00023163"/>
    </source>
</evidence>
<accession>A0A1G7BWA2</accession>
<dbReference type="STRING" id="282683.SAMN04488105_102427"/>
<dbReference type="SUPFAM" id="SSF46785">
    <property type="entry name" value="Winged helix' DNA-binding domain"/>
    <property type="match status" value="1"/>
</dbReference>
<dbReference type="InterPro" id="IPR011008">
    <property type="entry name" value="Dimeric_a/b-barrel"/>
</dbReference>
<feature type="domain" description="HTH asnC-type" evidence="5">
    <location>
        <begin position="8"/>
        <end position="69"/>
    </location>
</feature>
<dbReference type="RefSeq" id="WP_089955791.1">
    <property type="nucleotide sequence ID" value="NZ_FNAV01000002.1"/>
</dbReference>
<protein>
    <submittedName>
        <fullName evidence="6">Transcriptional regulator, AsnC family</fullName>
    </submittedName>
</protein>
<reference evidence="7" key="1">
    <citation type="submission" date="2016-10" db="EMBL/GenBank/DDBJ databases">
        <authorList>
            <person name="Varghese N."/>
            <person name="Submissions S."/>
        </authorList>
    </citation>
    <scope>NUCLEOTIDE SEQUENCE [LARGE SCALE GENOMIC DNA]</scope>
    <source>
        <strain evidence="7">DSM 10146</strain>
    </source>
</reference>
<evidence type="ECO:0000256" key="3">
    <source>
        <dbReference type="ARBA" id="ARBA00023159"/>
    </source>
</evidence>
<dbReference type="CDD" id="cd00090">
    <property type="entry name" value="HTH_ARSR"/>
    <property type="match status" value="1"/>
</dbReference>
<dbReference type="Proteomes" id="UP000198994">
    <property type="component" value="Unassembled WGS sequence"/>
</dbReference>
<name>A0A1G7BWA2_9RHOB</name>
<sequence>MQAEHEGYDRFDRAILTTLAAEGRVSITELARRIGLSKSPTQARLRRLEELGVIRGYRAILDPIRLGLDHVAFVEVRMFDTRESSLAEFNNAVAAIPEIEQVHLIAGNFDYLLKVRTADMRDYRRVLAEKISTLPHVSTTSTYVAMQAVKEDGIAQPPGTA</sequence>
<dbReference type="InterPro" id="IPR011991">
    <property type="entry name" value="ArsR-like_HTH"/>
</dbReference>
<dbReference type="Pfam" id="PF13412">
    <property type="entry name" value="HTH_24"/>
    <property type="match status" value="1"/>
</dbReference>
<dbReference type="PRINTS" id="PR00033">
    <property type="entry name" value="HTHASNC"/>
</dbReference>
<dbReference type="GO" id="GO:0005829">
    <property type="term" value="C:cytosol"/>
    <property type="evidence" value="ECO:0007669"/>
    <property type="project" value="TreeGrafter"/>
</dbReference>
<dbReference type="OrthoDB" id="9802341at2"/>